<proteinExistence type="predicted"/>
<dbReference type="Pfam" id="PF13884">
    <property type="entry name" value="Peptidase_S74"/>
    <property type="match status" value="1"/>
</dbReference>
<feature type="domain" description="Peptidase S74" evidence="2">
    <location>
        <begin position="350"/>
        <end position="448"/>
    </location>
</feature>
<comment type="caution">
    <text evidence="3">The sequence shown here is derived from an EMBL/GenBank/DDBJ whole genome shotgun (WGS) entry which is preliminary data.</text>
</comment>
<dbReference type="PROSITE" id="PS51688">
    <property type="entry name" value="ICA"/>
    <property type="match status" value="1"/>
</dbReference>
<reference evidence="3 4" key="1">
    <citation type="submission" date="2019-02" db="EMBL/GenBank/DDBJ databases">
        <title>Comparative genomic analysis of the Hafnia genus genomes.</title>
        <authorList>
            <person name="Zhiqiu Y."/>
            <person name="Chao Y."/>
            <person name="Yuhui D."/>
            <person name="Di H."/>
            <person name="Bin L."/>
        </authorList>
    </citation>
    <scope>NUCLEOTIDE SEQUENCE [LARGE SCALE GENOMIC DNA]</scope>
    <source>
        <strain evidence="3 4">PCM_1210</strain>
    </source>
</reference>
<dbReference type="Proteomes" id="UP000291600">
    <property type="component" value="Unassembled WGS sequence"/>
</dbReference>
<name>A0ABD7Q7W0_HAFAL</name>
<dbReference type="InterPro" id="IPR030392">
    <property type="entry name" value="S74_ICA"/>
</dbReference>
<accession>A0ABD7Q7W0</accession>
<dbReference type="EMBL" id="SITJ01000066">
    <property type="protein sequence ID" value="TBL67804.1"/>
    <property type="molecule type" value="Genomic_DNA"/>
</dbReference>
<evidence type="ECO:0000313" key="3">
    <source>
        <dbReference type="EMBL" id="TBL67804.1"/>
    </source>
</evidence>
<protein>
    <submittedName>
        <fullName evidence="3">Tail fiber domain-containing protein</fullName>
    </submittedName>
</protein>
<gene>
    <name evidence="3" type="ORF">EYY96_09560</name>
</gene>
<dbReference type="AlphaFoldDB" id="A0ABD7Q7W0"/>
<evidence type="ECO:0000259" key="2">
    <source>
        <dbReference type="PROSITE" id="PS51688"/>
    </source>
</evidence>
<organism evidence="3 4">
    <name type="scientific">Hafnia alvei</name>
    <dbReference type="NCBI Taxonomy" id="569"/>
    <lineage>
        <taxon>Bacteria</taxon>
        <taxon>Pseudomonadati</taxon>
        <taxon>Pseudomonadota</taxon>
        <taxon>Gammaproteobacteria</taxon>
        <taxon>Enterobacterales</taxon>
        <taxon>Hafniaceae</taxon>
        <taxon>Hafnia</taxon>
    </lineage>
</organism>
<sequence>MSLYTTGTITGALNATTITGNGTKWSDAKLGITNGSVLFVSSNAGVDGVYQIKRVISDTSIELVQPIYKAFTNSKYSILVAESASTAAWSNQLAATLGYYQAQMDGWQQIMTGTGDVALTAPDGTKVTIKSFTALDKNKADLGVNSVPTFGNVVLQREAVSNTVGAGGIVHSQMWFKGSLIGQARLYHEFRGDGFRWTTLSNEAGGKGSYLGLREDGYIVLPGLTSLNGLDSRIIATGQCSSVNSSWDNAKLTVEGSNLDGGFLSLVSGRGRSPSGYSGNIIYGVLGRNDDTWPNPAIAVAMNDRGETSLFWNFKHARSSDLNLAVTGAELTVGNSAGGSIKAVQWAGTSDERLKRDIIDNDGSDSFNNIMALNFTSFIYKADDKKRIRRGIIAQQAKEIDSDYVKLIEFGQDCEFDSYVIDNNPIVMDLIGTVQVLNTKIKEQDIKINEQEKRLLALEKMKDSMDE</sequence>
<keyword evidence="1" id="KW-0175">Coiled coil</keyword>
<evidence type="ECO:0000256" key="1">
    <source>
        <dbReference type="SAM" id="Coils"/>
    </source>
</evidence>
<feature type="coiled-coil region" evidence="1">
    <location>
        <begin position="434"/>
        <end position="461"/>
    </location>
</feature>
<dbReference type="RefSeq" id="WP_130970821.1">
    <property type="nucleotide sequence ID" value="NZ_SITJ01000066.1"/>
</dbReference>
<evidence type="ECO:0000313" key="4">
    <source>
        <dbReference type="Proteomes" id="UP000291600"/>
    </source>
</evidence>